<name>A0A4U9IDV3_9ENTR</name>
<gene>
    <name evidence="2" type="ORF">NCTC13032_05299</name>
</gene>
<proteinExistence type="predicted"/>
<evidence type="ECO:0000313" key="2">
    <source>
        <dbReference type="EMBL" id="VTP73589.1"/>
    </source>
</evidence>
<feature type="compositionally biased region" description="Basic and acidic residues" evidence="1">
    <location>
        <begin position="91"/>
        <end position="111"/>
    </location>
</feature>
<evidence type="ECO:0000313" key="3">
    <source>
        <dbReference type="Proteomes" id="UP000310719"/>
    </source>
</evidence>
<dbReference type="AlphaFoldDB" id="A0A4U9IDV3"/>
<reference evidence="2 3" key="1">
    <citation type="submission" date="2019-05" db="EMBL/GenBank/DDBJ databases">
        <authorList>
            <consortium name="Pathogen Informatics"/>
        </authorList>
    </citation>
    <scope>NUCLEOTIDE SEQUENCE [LARGE SCALE GENOMIC DNA]</scope>
    <source>
        <strain evidence="2 3">NCTC13032</strain>
    </source>
</reference>
<evidence type="ECO:0000256" key="1">
    <source>
        <dbReference type="SAM" id="MobiDB-lite"/>
    </source>
</evidence>
<feature type="region of interest" description="Disordered" evidence="1">
    <location>
        <begin position="70"/>
        <end position="111"/>
    </location>
</feature>
<dbReference type="Proteomes" id="UP000310719">
    <property type="component" value="Chromosome"/>
</dbReference>
<dbReference type="EMBL" id="LR590464">
    <property type="protein sequence ID" value="VTP73589.1"/>
    <property type="molecule type" value="Genomic_DNA"/>
</dbReference>
<organism evidence="2 3">
    <name type="scientific">Leclercia adecarboxylata</name>
    <dbReference type="NCBI Taxonomy" id="83655"/>
    <lineage>
        <taxon>Bacteria</taxon>
        <taxon>Pseudomonadati</taxon>
        <taxon>Pseudomonadota</taxon>
        <taxon>Gammaproteobacteria</taxon>
        <taxon>Enterobacterales</taxon>
        <taxon>Enterobacteriaceae</taxon>
        <taxon>Leclercia</taxon>
    </lineage>
</organism>
<accession>A0A4U9IDV3</accession>
<sequence>MTIAAAKAMVVATVIITDTKKAPRGAFFIIPLQCQSAAHRFSATTSTTIAHPARLTITLLTRSPHQLFVTGEHQQRHQRQRNTKAQQHLAHHQDAGRIQPHQDHNKGRAAW</sequence>
<protein>
    <submittedName>
        <fullName evidence="2">Uncharacterized protein</fullName>
    </submittedName>
</protein>